<sequence length="397" mass="42071">MDFLDVPTILQISAVFNLMAALAWLTLAQVFHIAPRAGRLMAGGHVLRFATQGYSDVMSAWPAALQQAVLELGLLGCILMLLLALRRMLLSRQRPRDLAWIGGLGAAGIAAGLAAGSAQAAELAGTVAVTLLGGLAVRAMLLGLRGQVAPVTAGFATLPFAMLALMAFVHSVELLLEPDWAGHAVRGDLPSPARAVLWYVVTFGITLSLIALMIWRVVARIQHLTYRDPLTGALNRRAFERALGDAQAQLLRGHGFALVMIDIDHFKRVNDQHGHAAGDAALRHCVGIWQAGLREVDCLGRLGGEEFCALLPLASPGDLAAAVAVAERLRADLQARPLPWENGLLPLSASFGVALPAAGDARGEVGLVRADAELYRAKAEGRNRVCAATHLQPAEVP</sequence>
<dbReference type="InterPro" id="IPR029787">
    <property type="entry name" value="Nucleotide_cyclase"/>
</dbReference>
<dbReference type="EMBL" id="JBIGIA010000008">
    <property type="protein sequence ID" value="MFG6457619.1"/>
    <property type="molecule type" value="Genomic_DNA"/>
</dbReference>
<evidence type="ECO:0000259" key="4">
    <source>
        <dbReference type="PROSITE" id="PS50887"/>
    </source>
</evidence>
<keyword evidence="3" id="KW-1133">Transmembrane helix</keyword>
<accession>A0ABW7G6P3</accession>
<dbReference type="RefSeq" id="WP_394488478.1">
    <property type="nucleotide sequence ID" value="NZ_JBIGIA010000008.1"/>
</dbReference>
<keyword evidence="5" id="KW-0808">Transferase</keyword>
<evidence type="ECO:0000256" key="3">
    <source>
        <dbReference type="SAM" id="Phobius"/>
    </source>
</evidence>
<name>A0ABW7G6P3_9BURK</name>
<proteinExistence type="predicted"/>
<dbReference type="SUPFAM" id="SSF55073">
    <property type="entry name" value="Nucleotide cyclase"/>
    <property type="match status" value="1"/>
</dbReference>
<dbReference type="PANTHER" id="PTHR45138">
    <property type="entry name" value="REGULATORY COMPONENTS OF SENSORY TRANSDUCTION SYSTEM"/>
    <property type="match status" value="1"/>
</dbReference>
<feature type="transmembrane region" description="Helical" evidence="3">
    <location>
        <begin position="97"/>
        <end position="117"/>
    </location>
</feature>
<dbReference type="SMART" id="SM00267">
    <property type="entry name" value="GGDEF"/>
    <property type="match status" value="1"/>
</dbReference>
<evidence type="ECO:0000256" key="1">
    <source>
        <dbReference type="ARBA" id="ARBA00012528"/>
    </source>
</evidence>
<dbReference type="Proteomes" id="UP001606305">
    <property type="component" value="Unassembled WGS sequence"/>
</dbReference>
<feature type="transmembrane region" description="Helical" evidence="3">
    <location>
        <begin position="12"/>
        <end position="34"/>
    </location>
</feature>
<keyword evidence="5" id="KW-0548">Nucleotidyltransferase</keyword>
<comment type="catalytic activity">
    <reaction evidence="2">
        <text>2 GTP = 3',3'-c-di-GMP + 2 diphosphate</text>
        <dbReference type="Rhea" id="RHEA:24898"/>
        <dbReference type="ChEBI" id="CHEBI:33019"/>
        <dbReference type="ChEBI" id="CHEBI:37565"/>
        <dbReference type="ChEBI" id="CHEBI:58805"/>
        <dbReference type="EC" id="2.7.7.65"/>
    </reaction>
</comment>
<keyword evidence="3" id="KW-0472">Membrane</keyword>
<evidence type="ECO:0000256" key="2">
    <source>
        <dbReference type="ARBA" id="ARBA00034247"/>
    </source>
</evidence>
<keyword evidence="3" id="KW-0812">Transmembrane</keyword>
<dbReference type="CDD" id="cd01949">
    <property type="entry name" value="GGDEF"/>
    <property type="match status" value="1"/>
</dbReference>
<reference evidence="5 6" key="1">
    <citation type="submission" date="2024-09" db="EMBL/GenBank/DDBJ databases">
        <title>Novel species of the genus Pelomonas and Roseateles isolated from streams.</title>
        <authorList>
            <person name="Lu H."/>
        </authorList>
    </citation>
    <scope>NUCLEOTIDE SEQUENCE [LARGE SCALE GENOMIC DNA]</scope>
    <source>
        <strain evidence="5 6">BYS96W</strain>
    </source>
</reference>
<dbReference type="PROSITE" id="PS50887">
    <property type="entry name" value="GGDEF"/>
    <property type="match status" value="1"/>
</dbReference>
<gene>
    <name evidence="5" type="ORF">ACG00X_12330</name>
</gene>
<keyword evidence="6" id="KW-1185">Reference proteome</keyword>
<dbReference type="Pfam" id="PF00990">
    <property type="entry name" value="GGDEF"/>
    <property type="match status" value="1"/>
</dbReference>
<feature type="transmembrane region" description="Helical" evidence="3">
    <location>
        <begin position="64"/>
        <end position="85"/>
    </location>
</feature>
<feature type="transmembrane region" description="Helical" evidence="3">
    <location>
        <begin position="123"/>
        <end position="141"/>
    </location>
</feature>
<feature type="transmembrane region" description="Helical" evidence="3">
    <location>
        <begin position="153"/>
        <end position="176"/>
    </location>
</feature>
<dbReference type="PANTHER" id="PTHR45138:SF9">
    <property type="entry name" value="DIGUANYLATE CYCLASE DGCM-RELATED"/>
    <property type="match status" value="1"/>
</dbReference>
<dbReference type="InterPro" id="IPR000160">
    <property type="entry name" value="GGDEF_dom"/>
</dbReference>
<dbReference type="Gene3D" id="3.30.70.270">
    <property type="match status" value="1"/>
</dbReference>
<dbReference type="NCBIfam" id="TIGR00254">
    <property type="entry name" value="GGDEF"/>
    <property type="match status" value="1"/>
</dbReference>
<organism evidence="5 6">
    <name type="scientific">Pelomonas nitida</name>
    <dbReference type="NCBI Taxonomy" id="3299027"/>
    <lineage>
        <taxon>Bacteria</taxon>
        <taxon>Pseudomonadati</taxon>
        <taxon>Pseudomonadota</taxon>
        <taxon>Betaproteobacteria</taxon>
        <taxon>Burkholderiales</taxon>
        <taxon>Sphaerotilaceae</taxon>
        <taxon>Roseateles</taxon>
    </lineage>
</organism>
<dbReference type="EC" id="2.7.7.65" evidence="1"/>
<dbReference type="InterPro" id="IPR050469">
    <property type="entry name" value="Diguanylate_Cyclase"/>
</dbReference>
<evidence type="ECO:0000313" key="6">
    <source>
        <dbReference type="Proteomes" id="UP001606305"/>
    </source>
</evidence>
<feature type="transmembrane region" description="Helical" evidence="3">
    <location>
        <begin position="196"/>
        <end position="218"/>
    </location>
</feature>
<dbReference type="GO" id="GO:0052621">
    <property type="term" value="F:diguanylate cyclase activity"/>
    <property type="evidence" value="ECO:0007669"/>
    <property type="project" value="UniProtKB-EC"/>
</dbReference>
<protein>
    <recommendedName>
        <fullName evidence="1">diguanylate cyclase</fullName>
        <ecNumber evidence="1">2.7.7.65</ecNumber>
    </recommendedName>
</protein>
<dbReference type="InterPro" id="IPR043128">
    <property type="entry name" value="Rev_trsase/Diguanyl_cyclase"/>
</dbReference>
<comment type="caution">
    <text evidence="5">The sequence shown here is derived from an EMBL/GenBank/DDBJ whole genome shotgun (WGS) entry which is preliminary data.</text>
</comment>
<feature type="domain" description="GGDEF" evidence="4">
    <location>
        <begin position="254"/>
        <end position="390"/>
    </location>
</feature>
<evidence type="ECO:0000313" key="5">
    <source>
        <dbReference type="EMBL" id="MFG6457619.1"/>
    </source>
</evidence>